<protein>
    <submittedName>
        <fullName evidence="2">Uncharacterized protein</fullName>
    </submittedName>
</protein>
<evidence type="ECO:0000313" key="3">
    <source>
        <dbReference type="Proteomes" id="UP000324222"/>
    </source>
</evidence>
<comment type="caution">
    <text evidence="2">The sequence shown here is derived from an EMBL/GenBank/DDBJ whole genome shotgun (WGS) entry which is preliminary data.</text>
</comment>
<feature type="compositionally biased region" description="Polar residues" evidence="1">
    <location>
        <begin position="57"/>
        <end position="71"/>
    </location>
</feature>
<dbReference type="AlphaFoldDB" id="A0A5B7HJC8"/>
<evidence type="ECO:0000256" key="1">
    <source>
        <dbReference type="SAM" id="MobiDB-lite"/>
    </source>
</evidence>
<accession>A0A5B7HJC8</accession>
<name>A0A5B7HJC8_PORTR</name>
<proteinExistence type="predicted"/>
<dbReference type="EMBL" id="VSRR010035779">
    <property type="protein sequence ID" value="MPC72961.1"/>
    <property type="molecule type" value="Genomic_DNA"/>
</dbReference>
<keyword evidence="3" id="KW-1185">Reference proteome</keyword>
<gene>
    <name evidence="2" type="ORF">E2C01_067277</name>
</gene>
<feature type="region of interest" description="Disordered" evidence="1">
    <location>
        <begin position="1"/>
        <end position="22"/>
    </location>
</feature>
<reference evidence="2 3" key="1">
    <citation type="submission" date="2019-05" db="EMBL/GenBank/DDBJ databases">
        <title>Another draft genome of Portunus trituberculatus and its Hox gene families provides insights of decapod evolution.</title>
        <authorList>
            <person name="Jeong J.-H."/>
            <person name="Song I."/>
            <person name="Kim S."/>
            <person name="Choi T."/>
            <person name="Kim D."/>
            <person name="Ryu S."/>
            <person name="Kim W."/>
        </authorList>
    </citation>
    <scope>NUCLEOTIDE SEQUENCE [LARGE SCALE GENOMIC DNA]</scope>
    <source>
        <tissue evidence="2">Muscle</tissue>
    </source>
</reference>
<organism evidence="2 3">
    <name type="scientific">Portunus trituberculatus</name>
    <name type="common">Swimming crab</name>
    <name type="synonym">Neptunus trituberculatus</name>
    <dbReference type="NCBI Taxonomy" id="210409"/>
    <lineage>
        <taxon>Eukaryota</taxon>
        <taxon>Metazoa</taxon>
        <taxon>Ecdysozoa</taxon>
        <taxon>Arthropoda</taxon>
        <taxon>Crustacea</taxon>
        <taxon>Multicrustacea</taxon>
        <taxon>Malacostraca</taxon>
        <taxon>Eumalacostraca</taxon>
        <taxon>Eucarida</taxon>
        <taxon>Decapoda</taxon>
        <taxon>Pleocyemata</taxon>
        <taxon>Brachyura</taxon>
        <taxon>Eubrachyura</taxon>
        <taxon>Portunoidea</taxon>
        <taxon>Portunidae</taxon>
        <taxon>Portuninae</taxon>
        <taxon>Portunus</taxon>
    </lineage>
</organism>
<dbReference type="Proteomes" id="UP000324222">
    <property type="component" value="Unassembled WGS sequence"/>
</dbReference>
<evidence type="ECO:0000313" key="2">
    <source>
        <dbReference type="EMBL" id="MPC72961.1"/>
    </source>
</evidence>
<sequence length="91" mass="9788">MTTRTYVVPVSRGSSPTSRALSPVKRPLLASKHTHQVGQSLPPTNTQSIAHQLTATTHSVTHLRQSQSPHSTCLPVGHPLDQEPSSQLGIH</sequence>
<feature type="region of interest" description="Disordered" evidence="1">
    <location>
        <begin position="57"/>
        <end position="91"/>
    </location>
</feature>